<accession>A0A3D9ZVB1</accession>
<dbReference type="RefSeq" id="WP_116071189.1">
    <property type="nucleotide sequence ID" value="NZ_BONB01000056.1"/>
</dbReference>
<feature type="transmembrane region" description="Helical" evidence="1">
    <location>
        <begin position="124"/>
        <end position="148"/>
    </location>
</feature>
<keyword evidence="1" id="KW-1133">Transmembrane helix</keyword>
<feature type="transmembrane region" description="Helical" evidence="1">
    <location>
        <begin position="6"/>
        <end position="22"/>
    </location>
</feature>
<dbReference type="OrthoDB" id="3530824at2"/>
<evidence type="ECO:0000313" key="3">
    <source>
        <dbReference type="Proteomes" id="UP000256913"/>
    </source>
</evidence>
<keyword evidence="1" id="KW-0472">Membrane</keyword>
<dbReference type="EMBL" id="QUMQ01000001">
    <property type="protein sequence ID" value="REF99983.1"/>
    <property type="molecule type" value="Genomic_DNA"/>
</dbReference>
<keyword evidence="3" id="KW-1185">Reference proteome</keyword>
<feature type="transmembrane region" description="Helical" evidence="1">
    <location>
        <begin position="92"/>
        <end position="112"/>
    </location>
</feature>
<evidence type="ECO:0000256" key="1">
    <source>
        <dbReference type="SAM" id="Phobius"/>
    </source>
</evidence>
<dbReference type="AlphaFoldDB" id="A0A3D9ZVB1"/>
<organism evidence="2 3">
    <name type="scientific">Asanoa ferruginea</name>
    <dbReference type="NCBI Taxonomy" id="53367"/>
    <lineage>
        <taxon>Bacteria</taxon>
        <taxon>Bacillati</taxon>
        <taxon>Actinomycetota</taxon>
        <taxon>Actinomycetes</taxon>
        <taxon>Micromonosporales</taxon>
        <taxon>Micromonosporaceae</taxon>
        <taxon>Asanoa</taxon>
    </lineage>
</organism>
<protein>
    <submittedName>
        <fullName evidence="2">Uncharacterized protein DUF1453</fullName>
    </submittedName>
</protein>
<proteinExistence type="predicted"/>
<feature type="transmembrane region" description="Helical" evidence="1">
    <location>
        <begin position="62"/>
        <end position="80"/>
    </location>
</feature>
<evidence type="ECO:0000313" key="2">
    <source>
        <dbReference type="EMBL" id="REF99983.1"/>
    </source>
</evidence>
<keyword evidence="1" id="KW-0812">Transmembrane</keyword>
<comment type="caution">
    <text evidence="2">The sequence shown here is derived from an EMBL/GenBank/DDBJ whole genome shotgun (WGS) entry which is preliminary data.</text>
</comment>
<sequence length="156" mass="16492">MNLTSVLVALVVIVFVLVRRLAGMPVDGRRLALLPLVLTIWGINSLAQGFNGTLHAYGTDVGLLVLGALLALGGGLVRGLTVRLYPREGQLWYRYTWITVVVWVGLILLRVLQLSIGGVVGADTSLLAAALPLMLGLSLLGEAAVLGARRATARLS</sequence>
<dbReference type="Proteomes" id="UP000256913">
    <property type="component" value="Unassembled WGS sequence"/>
</dbReference>
<gene>
    <name evidence="2" type="ORF">DFJ67_6030</name>
</gene>
<reference evidence="2 3" key="1">
    <citation type="submission" date="2018-08" db="EMBL/GenBank/DDBJ databases">
        <title>Sequencing the genomes of 1000 actinobacteria strains.</title>
        <authorList>
            <person name="Klenk H.-P."/>
        </authorList>
    </citation>
    <scope>NUCLEOTIDE SEQUENCE [LARGE SCALE GENOMIC DNA]</scope>
    <source>
        <strain evidence="2 3">DSM 44099</strain>
    </source>
</reference>
<feature type="transmembrane region" description="Helical" evidence="1">
    <location>
        <begin position="31"/>
        <end position="50"/>
    </location>
</feature>
<name>A0A3D9ZVB1_9ACTN</name>